<keyword evidence="10" id="KW-1185">Reference proteome</keyword>
<reference evidence="11" key="1">
    <citation type="submission" date="2016-11" db="UniProtKB">
        <authorList>
            <consortium name="WormBaseParasite"/>
        </authorList>
    </citation>
    <scope>IDENTIFICATION</scope>
</reference>
<evidence type="ECO:0000256" key="2">
    <source>
        <dbReference type="ARBA" id="ARBA00008978"/>
    </source>
</evidence>
<dbReference type="GO" id="GO:0005634">
    <property type="term" value="C:nucleus"/>
    <property type="evidence" value="ECO:0007669"/>
    <property type="project" value="UniProtKB-SubCell"/>
</dbReference>
<evidence type="ECO:0000256" key="5">
    <source>
        <dbReference type="ARBA" id="ARBA00022912"/>
    </source>
</evidence>
<dbReference type="Gene3D" id="3.40.50.2300">
    <property type="match status" value="1"/>
</dbReference>
<comment type="subcellular location">
    <subcellularLocation>
        <location evidence="1 9">Nucleus</location>
    </subcellularLocation>
</comment>
<comment type="similarity">
    <text evidence="2 9">Belongs to the SSU72 phosphatase family.</text>
</comment>
<sequence length="202" mass="23666">MQMLRRKRGFNVESYGSGNQVKLPGTAIDKPNCYEFGKTTYDYIYTDLKNKDSAFYTQNGLLNMLDRNRRIKECPQKFQHETKEFDVIICLEERVYDQVSGNPVHVINIDIEDNPEEATIGAWFVCDLCAKVRFTLYDGTLVSFSINLIILTRLTEVRFWNLNSKSFQLEKCDDLDNEIDEILGEFEAKNQRRNILHTICFY</sequence>
<comment type="catalytic activity">
    <reaction evidence="7 9">
        <text>O-phospho-L-seryl-[protein] + H2O = L-seryl-[protein] + phosphate</text>
        <dbReference type="Rhea" id="RHEA:20629"/>
        <dbReference type="Rhea" id="RHEA-COMP:9863"/>
        <dbReference type="Rhea" id="RHEA-COMP:11604"/>
        <dbReference type="ChEBI" id="CHEBI:15377"/>
        <dbReference type="ChEBI" id="CHEBI:29999"/>
        <dbReference type="ChEBI" id="CHEBI:43474"/>
        <dbReference type="ChEBI" id="CHEBI:83421"/>
        <dbReference type="EC" id="3.1.3.16"/>
    </reaction>
</comment>
<name>A0A1I7X1Z3_HETBA</name>
<accession>A0A1I7X1Z3</accession>
<evidence type="ECO:0000313" key="10">
    <source>
        <dbReference type="Proteomes" id="UP000095283"/>
    </source>
</evidence>
<dbReference type="PANTHER" id="PTHR20383">
    <property type="entry name" value="RNA POLYMERASE II SUBUNIT A C-TERMINAL DOMAIN PHOSPHATASE"/>
    <property type="match status" value="1"/>
</dbReference>
<evidence type="ECO:0000256" key="1">
    <source>
        <dbReference type="ARBA" id="ARBA00004123"/>
    </source>
</evidence>
<dbReference type="WBParaSite" id="Hba_11590">
    <property type="protein sequence ID" value="Hba_11590"/>
    <property type="gene ID" value="Hba_11590"/>
</dbReference>
<comment type="catalytic activity">
    <reaction evidence="8 9">
        <text>O-phospho-L-threonyl-[protein] + H2O = L-threonyl-[protein] + phosphate</text>
        <dbReference type="Rhea" id="RHEA:47004"/>
        <dbReference type="Rhea" id="RHEA-COMP:11060"/>
        <dbReference type="Rhea" id="RHEA-COMP:11605"/>
        <dbReference type="ChEBI" id="CHEBI:15377"/>
        <dbReference type="ChEBI" id="CHEBI:30013"/>
        <dbReference type="ChEBI" id="CHEBI:43474"/>
        <dbReference type="ChEBI" id="CHEBI:61977"/>
        <dbReference type="EC" id="3.1.3.16"/>
    </reaction>
</comment>
<keyword evidence="3 9" id="KW-0507">mRNA processing</keyword>
<dbReference type="GO" id="GO:0006397">
    <property type="term" value="P:mRNA processing"/>
    <property type="evidence" value="ECO:0007669"/>
    <property type="project" value="UniProtKB-KW"/>
</dbReference>
<evidence type="ECO:0000256" key="9">
    <source>
        <dbReference type="RuleBase" id="RU369031"/>
    </source>
</evidence>
<keyword evidence="6 9" id="KW-0539">Nucleus</keyword>
<dbReference type="AlphaFoldDB" id="A0A1I7X1Z3"/>
<comment type="function">
    <text evidence="9">Protein phosphatase that catalyzes the dephosphorylation of the C-terminal domain of RNA polymerase II. Plays a role in RNA processing and termination.</text>
</comment>
<evidence type="ECO:0000256" key="7">
    <source>
        <dbReference type="ARBA" id="ARBA00047761"/>
    </source>
</evidence>
<keyword evidence="5 9" id="KW-0904">Protein phosphatase</keyword>
<dbReference type="GO" id="GO:0004722">
    <property type="term" value="F:protein serine/threonine phosphatase activity"/>
    <property type="evidence" value="ECO:0007669"/>
    <property type="project" value="UniProtKB-UniRule"/>
</dbReference>
<dbReference type="Proteomes" id="UP000095283">
    <property type="component" value="Unplaced"/>
</dbReference>
<proteinExistence type="inferred from homology"/>
<evidence type="ECO:0000256" key="8">
    <source>
        <dbReference type="ARBA" id="ARBA00048336"/>
    </source>
</evidence>
<keyword evidence="4 9" id="KW-0378">Hydrolase</keyword>
<organism evidence="10 11">
    <name type="scientific">Heterorhabditis bacteriophora</name>
    <name type="common">Entomopathogenic nematode worm</name>
    <dbReference type="NCBI Taxonomy" id="37862"/>
    <lineage>
        <taxon>Eukaryota</taxon>
        <taxon>Metazoa</taxon>
        <taxon>Ecdysozoa</taxon>
        <taxon>Nematoda</taxon>
        <taxon>Chromadorea</taxon>
        <taxon>Rhabditida</taxon>
        <taxon>Rhabditina</taxon>
        <taxon>Rhabditomorpha</taxon>
        <taxon>Strongyloidea</taxon>
        <taxon>Heterorhabditidae</taxon>
        <taxon>Heterorhabditis</taxon>
    </lineage>
</organism>
<dbReference type="Pfam" id="PF04722">
    <property type="entry name" value="Ssu72"/>
    <property type="match status" value="1"/>
</dbReference>
<dbReference type="InterPro" id="IPR006811">
    <property type="entry name" value="RNA_pol_II_suA"/>
</dbReference>
<dbReference type="EC" id="3.1.3.16" evidence="9"/>
<evidence type="ECO:0000313" key="11">
    <source>
        <dbReference type="WBParaSite" id="Hba_11590"/>
    </source>
</evidence>
<protein>
    <recommendedName>
        <fullName evidence="9">RNA polymerase II subunit A C-terminal domain phosphatase SSU72</fullName>
        <shortName evidence="9">CTD phosphatase SSU72</shortName>
        <ecNumber evidence="9">3.1.3.16</ecNumber>
    </recommendedName>
</protein>
<evidence type="ECO:0000256" key="3">
    <source>
        <dbReference type="ARBA" id="ARBA00022664"/>
    </source>
</evidence>
<evidence type="ECO:0000256" key="4">
    <source>
        <dbReference type="ARBA" id="ARBA00022801"/>
    </source>
</evidence>
<evidence type="ECO:0000256" key="6">
    <source>
        <dbReference type="ARBA" id="ARBA00023242"/>
    </source>
</evidence>